<name>A0A848KNM7_9NOCA</name>
<keyword evidence="7" id="KW-1185">Reference proteome</keyword>
<dbReference type="PANTHER" id="PTHR30419">
    <property type="entry name" value="HTH-TYPE TRANSCRIPTIONAL REGULATOR YBHD"/>
    <property type="match status" value="1"/>
</dbReference>
<evidence type="ECO:0000313" key="6">
    <source>
        <dbReference type="EMBL" id="NMN97910.1"/>
    </source>
</evidence>
<gene>
    <name evidence="6" type="ORF">FGL95_23010</name>
</gene>
<protein>
    <submittedName>
        <fullName evidence="6">LysR family transcriptional regulator</fullName>
    </submittedName>
</protein>
<comment type="caution">
    <text evidence="6">The sequence shown here is derived from an EMBL/GenBank/DDBJ whole genome shotgun (WGS) entry which is preliminary data.</text>
</comment>
<dbReference type="SUPFAM" id="SSF53850">
    <property type="entry name" value="Periplasmic binding protein-like II"/>
    <property type="match status" value="1"/>
</dbReference>
<dbReference type="RefSeq" id="WP_169591315.1">
    <property type="nucleotide sequence ID" value="NZ_VCQU01000009.1"/>
</dbReference>
<dbReference type="GO" id="GO:0003700">
    <property type="term" value="F:DNA-binding transcription factor activity"/>
    <property type="evidence" value="ECO:0007669"/>
    <property type="project" value="InterPro"/>
</dbReference>
<dbReference type="Proteomes" id="UP000535543">
    <property type="component" value="Unassembled WGS sequence"/>
</dbReference>
<keyword evidence="4" id="KW-0804">Transcription</keyword>
<evidence type="ECO:0000259" key="5">
    <source>
        <dbReference type="PROSITE" id="PS50931"/>
    </source>
</evidence>
<accession>A0A848KNM7</accession>
<dbReference type="Pfam" id="PF00126">
    <property type="entry name" value="HTH_1"/>
    <property type="match status" value="1"/>
</dbReference>
<evidence type="ECO:0000256" key="2">
    <source>
        <dbReference type="ARBA" id="ARBA00023015"/>
    </source>
</evidence>
<dbReference type="InterPro" id="IPR005119">
    <property type="entry name" value="LysR_subst-bd"/>
</dbReference>
<evidence type="ECO:0000313" key="7">
    <source>
        <dbReference type="Proteomes" id="UP000535543"/>
    </source>
</evidence>
<evidence type="ECO:0000256" key="3">
    <source>
        <dbReference type="ARBA" id="ARBA00023125"/>
    </source>
</evidence>
<dbReference type="CDD" id="cd05466">
    <property type="entry name" value="PBP2_LTTR_substrate"/>
    <property type="match status" value="1"/>
</dbReference>
<reference evidence="6 7" key="2">
    <citation type="submission" date="2020-06" db="EMBL/GenBank/DDBJ databases">
        <title>Antribacter stalactiti gen. nov., sp. nov., a new member of the family Nacardiaceae isolated from a cave.</title>
        <authorList>
            <person name="Kim I.S."/>
        </authorList>
    </citation>
    <scope>NUCLEOTIDE SEQUENCE [LARGE SCALE GENOMIC DNA]</scope>
    <source>
        <strain evidence="6 7">YC2-7</strain>
    </source>
</reference>
<dbReference type="Pfam" id="PF03466">
    <property type="entry name" value="LysR_substrate"/>
    <property type="match status" value="1"/>
</dbReference>
<comment type="similarity">
    <text evidence="1">Belongs to the LysR transcriptional regulatory family.</text>
</comment>
<keyword evidence="3" id="KW-0238">DNA-binding</keyword>
<dbReference type="GO" id="GO:0003677">
    <property type="term" value="F:DNA binding"/>
    <property type="evidence" value="ECO:0007669"/>
    <property type="project" value="UniProtKB-KW"/>
</dbReference>
<dbReference type="InterPro" id="IPR000847">
    <property type="entry name" value="LysR_HTH_N"/>
</dbReference>
<dbReference type="InterPro" id="IPR050950">
    <property type="entry name" value="HTH-type_LysR_regulators"/>
</dbReference>
<dbReference type="GO" id="GO:0005829">
    <property type="term" value="C:cytosol"/>
    <property type="evidence" value="ECO:0007669"/>
    <property type="project" value="TreeGrafter"/>
</dbReference>
<organism evidence="6 7">
    <name type="scientific">Antrihabitans stalactiti</name>
    <dbReference type="NCBI Taxonomy" id="2584121"/>
    <lineage>
        <taxon>Bacteria</taxon>
        <taxon>Bacillati</taxon>
        <taxon>Actinomycetota</taxon>
        <taxon>Actinomycetes</taxon>
        <taxon>Mycobacteriales</taxon>
        <taxon>Nocardiaceae</taxon>
        <taxon>Antrihabitans</taxon>
    </lineage>
</organism>
<keyword evidence="2" id="KW-0805">Transcription regulation</keyword>
<dbReference type="SUPFAM" id="SSF46785">
    <property type="entry name" value="Winged helix' DNA-binding domain"/>
    <property type="match status" value="1"/>
</dbReference>
<sequence length="291" mass="30973">MELRQLEYFIAVAEEANFTRAAERMHVAQPGISAQIRKLEREVGQDLFDRSGRGIRLTDAGRAVLPYARSALGAVAGARTAVDELSGLLRGRIAVGIVGAGPTITFATQLTAFHNDHPGVDITLTEADSATLLDRLRSGELDLVVVGLATEPTPDLTIEVLAEDPIVAAVCRDHPLAAESSVPLTALRNLPLITLPRGNGVRSRIEEVCARAGFAPHVAFEASNIAVLAQLTESGVGVAIVPEPLVPIMSTALHVLPIHPEVRAQIALAWRTEGPTNPAALAFRQQVRANR</sequence>
<dbReference type="EMBL" id="VCQU01000009">
    <property type="protein sequence ID" value="NMN97910.1"/>
    <property type="molecule type" value="Genomic_DNA"/>
</dbReference>
<reference evidence="6 7" key="1">
    <citation type="submission" date="2019-05" db="EMBL/GenBank/DDBJ databases">
        <authorList>
            <person name="Lee S.D."/>
        </authorList>
    </citation>
    <scope>NUCLEOTIDE SEQUENCE [LARGE SCALE GENOMIC DNA]</scope>
    <source>
        <strain evidence="6 7">YC2-7</strain>
    </source>
</reference>
<evidence type="ECO:0000256" key="1">
    <source>
        <dbReference type="ARBA" id="ARBA00009437"/>
    </source>
</evidence>
<dbReference type="InterPro" id="IPR036390">
    <property type="entry name" value="WH_DNA-bd_sf"/>
</dbReference>
<dbReference type="InterPro" id="IPR036388">
    <property type="entry name" value="WH-like_DNA-bd_sf"/>
</dbReference>
<dbReference type="AlphaFoldDB" id="A0A848KNM7"/>
<proteinExistence type="inferred from homology"/>
<dbReference type="FunFam" id="1.10.10.10:FF:000001">
    <property type="entry name" value="LysR family transcriptional regulator"/>
    <property type="match status" value="1"/>
</dbReference>
<dbReference type="Gene3D" id="3.40.190.290">
    <property type="match status" value="1"/>
</dbReference>
<dbReference type="Gene3D" id="1.10.10.10">
    <property type="entry name" value="Winged helix-like DNA-binding domain superfamily/Winged helix DNA-binding domain"/>
    <property type="match status" value="1"/>
</dbReference>
<dbReference type="PRINTS" id="PR00039">
    <property type="entry name" value="HTHLYSR"/>
</dbReference>
<dbReference type="PROSITE" id="PS50931">
    <property type="entry name" value="HTH_LYSR"/>
    <property type="match status" value="1"/>
</dbReference>
<evidence type="ECO:0000256" key="4">
    <source>
        <dbReference type="ARBA" id="ARBA00023163"/>
    </source>
</evidence>
<feature type="domain" description="HTH lysR-type" evidence="5">
    <location>
        <begin position="1"/>
        <end position="58"/>
    </location>
</feature>